<name>A0A2T0UG40_9ACTN</name>
<reference evidence="8 9" key="1">
    <citation type="submission" date="2018-03" db="EMBL/GenBank/DDBJ databases">
        <title>Genomic Encyclopedia of Type Strains, Phase III (KMG-III): the genomes of soil and plant-associated and newly described type strains.</title>
        <authorList>
            <person name="Whitman W."/>
        </authorList>
    </citation>
    <scope>NUCLEOTIDE SEQUENCE [LARGE SCALE GENOMIC DNA]</scope>
    <source>
        <strain evidence="8 9">CGMCC 4.7067</strain>
    </source>
</reference>
<dbReference type="InterPro" id="IPR027094">
    <property type="entry name" value="Mitofusin_fam"/>
</dbReference>
<dbReference type="AlphaFoldDB" id="A0A2T0UG40"/>
<dbReference type="Pfam" id="PF00350">
    <property type="entry name" value="Dynamin_N"/>
    <property type="match status" value="1"/>
</dbReference>
<evidence type="ECO:0000256" key="6">
    <source>
        <dbReference type="SAM" id="MobiDB-lite"/>
    </source>
</evidence>
<dbReference type="SUPFAM" id="SSF52540">
    <property type="entry name" value="P-loop containing nucleoside triphosphate hydrolases"/>
    <property type="match status" value="1"/>
</dbReference>
<comment type="subcellular location">
    <subcellularLocation>
        <location evidence="1">Membrane</location>
    </subcellularLocation>
</comment>
<dbReference type="Gene3D" id="3.40.50.300">
    <property type="entry name" value="P-loop containing nucleotide triphosphate hydrolases"/>
    <property type="match status" value="1"/>
</dbReference>
<keyword evidence="5" id="KW-0472">Membrane</keyword>
<evidence type="ECO:0000256" key="1">
    <source>
        <dbReference type="ARBA" id="ARBA00004370"/>
    </source>
</evidence>
<organism evidence="8 9">
    <name type="scientific">Glycomyces artemisiae</name>
    <dbReference type="NCBI Taxonomy" id="1076443"/>
    <lineage>
        <taxon>Bacteria</taxon>
        <taxon>Bacillati</taxon>
        <taxon>Actinomycetota</taxon>
        <taxon>Actinomycetes</taxon>
        <taxon>Glycomycetales</taxon>
        <taxon>Glycomycetaceae</taxon>
        <taxon>Glycomyces</taxon>
    </lineage>
</organism>
<evidence type="ECO:0000256" key="4">
    <source>
        <dbReference type="ARBA" id="ARBA00023134"/>
    </source>
</evidence>
<evidence type="ECO:0000259" key="7">
    <source>
        <dbReference type="Pfam" id="PF00350"/>
    </source>
</evidence>
<keyword evidence="9" id="KW-1185">Reference proteome</keyword>
<dbReference type="InterPro" id="IPR027417">
    <property type="entry name" value="P-loop_NTPase"/>
</dbReference>
<accession>A0A2T0UG40</accession>
<protein>
    <submittedName>
        <fullName evidence="8">Dynamin family protein</fullName>
    </submittedName>
</protein>
<keyword evidence="4" id="KW-0342">GTP-binding</keyword>
<dbReference type="GO" id="GO:0003924">
    <property type="term" value="F:GTPase activity"/>
    <property type="evidence" value="ECO:0007669"/>
    <property type="project" value="InterPro"/>
</dbReference>
<dbReference type="Proteomes" id="UP000238176">
    <property type="component" value="Unassembled WGS sequence"/>
</dbReference>
<feature type="domain" description="Dynamin N-terminal" evidence="7">
    <location>
        <begin position="74"/>
        <end position="236"/>
    </location>
</feature>
<evidence type="ECO:0000313" key="8">
    <source>
        <dbReference type="EMBL" id="PRY56920.1"/>
    </source>
</evidence>
<comment type="caution">
    <text evidence="8">The sequence shown here is derived from an EMBL/GenBank/DDBJ whole genome shotgun (WGS) entry which is preliminary data.</text>
</comment>
<keyword evidence="3" id="KW-0378">Hydrolase</keyword>
<evidence type="ECO:0000256" key="2">
    <source>
        <dbReference type="ARBA" id="ARBA00022741"/>
    </source>
</evidence>
<keyword evidence="2" id="KW-0547">Nucleotide-binding</keyword>
<dbReference type="GO" id="GO:0016020">
    <property type="term" value="C:membrane"/>
    <property type="evidence" value="ECO:0007669"/>
    <property type="project" value="UniProtKB-SubCell"/>
</dbReference>
<dbReference type="InterPro" id="IPR045063">
    <property type="entry name" value="Dynamin_N"/>
</dbReference>
<dbReference type="PANTHER" id="PTHR10465:SF0">
    <property type="entry name" value="SARCALUMENIN"/>
    <property type="match status" value="1"/>
</dbReference>
<evidence type="ECO:0000256" key="3">
    <source>
        <dbReference type="ARBA" id="ARBA00022801"/>
    </source>
</evidence>
<evidence type="ECO:0000256" key="5">
    <source>
        <dbReference type="ARBA" id="ARBA00023136"/>
    </source>
</evidence>
<gene>
    <name evidence="8" type="ORF">B0I28_108231</name>
</gene>
<dbReference type="PANTHER" id="PTHR10465">
    <property type="entry name" value="TRANSMEMBRANE GTPASE FZO1"/>
    <property type="match status" value="1"/>
</dbReference>
<proteinExistence type="predicted"/>
<evidence type="ECO:0000313" key="9">
    <source>
        <dbReference type="Proteomes" id="UP000238176"/>
    </source>
</evidence>
<sequence>MPQTGVGDRSAAYRAQRPDGPTRLQERADAGTMVAGQLTTSVAGMCEELAGKVSPASRPVVEEVAARLGQPLRVAVAGRLKAGKSTLVNALIGRRVAPTAAGECTRVVTQFRYGPADRVDVVARNGVKHAVPLDANGMIPTSLPIPADEAAMIDVQLSSDRLRDLTVVDTPGLQSVNTDISDAAREMLFAAPIAEDVDDDSKAAVESAEAIIYVFTQQVRADDVEALEAFSKASQQLSSSPMNALGLYNKADKLAPGPGQDPWPVAGPIAGDQANVLRRAVCDVVPVVGLLAETAEAGLLTAADCEALRTLAGLGEEKRALMLASAGLFLSTESPVDEHQRRRLLERLDLYGIHFAIAHLQASPHLATGELVRLLFAASGFPRLRTTLHQIFGVRADVIKAGWALGRLDAAAASGPAADRDLLRGAVESIVARPEYHRLPLLEAAAQVTTGQVALPEAMEAEVARLALTDDAGVVLGLPGEARPQLRRAAIEAAARWRAFANGGATPSQARVANVVHRGFHLLAQRLG</sequence>
<dbReference type="EMBL" id="PVTJ01000008">
    <property type="protein sequence ID" value="PRY56920.1"/>
    <property type="molecule type" value="Genomic_DNA"/>
</dbReference>
<feature type="region of interest" description="Disordered" evidence="6">
    <location>
        <begin position="1"/>
        <end position="23"/>
    </location>
</feature>
<dbReference type="GO" id="GO:0005525">
    <property type="term" value="F:GTP binding"/>
    <property type="evidence" value="ECO:0007669"/>
    <property type="project" value="UniProtKB-KW"/>
</dbReference>